<dbReference type="EMBL" id="LFIW01000148">
    <property type="protein sequence ID" value="KZL87960.1"/>
    <property type="molecule type" value="Genomic_DNA"/>
</dbReference>
<evidence type="ECO:0008006" key="4">
    <source>
        <dbReference type="Google" id="ProtNLM"/>
    </source>
</evidence>
<dbReference type="AlphaFoldDB" id="A0A161VYS6"/>
<feature type="transmembrane region" description="Helical" evidence="1">
    <location>
        <begin position="64"/>
        <end position="88"/>
    </location>
</feature>
<name>A0A161VYS6_COLIC</name>
<gene>
    <name evidence="2" type="ORF">CI238_12565</name>
</gene>
<proteinExistence type="predicted"/>
<feature type="transmembrane region" description="Helical" evidence="1">
    <location>
        <begin position="225"/>
        <end position="251"/>
    </location>
</feature>
<keyword evidence="1" id="KW-0472">Membrane</keyword>
<accession>A0A161VYS6</accession>
<sequence length="330" mass="36874">MAPKRGKGGSSGGNPSIPASCPGAFSSQDSLVDFVLSILVFVFFVAVFFSRCSSNVRVSAGKKLIGLPYVLSVICFLIGYACLWISLLLRECEVGSYYDFYYWAIAVNILIGIGNWLLLFVIVWTLNTMLQEHLGYRMNACKVICIVIIAVTGMLTCARIGLNSYNLWTVPEYWLPSETEILYDAYPKLNVAYWGFYLLSTITSGVFSLITTISLKSRRFLSSRLLGWIVTLLISNVIWVLLIMVLCSSAIIASLDSWTTRTVVGYTADIFQALSCLLFIFVAKDSAWSMETSTGTNTIAAATHHQPIMFIEHQQYLQDAQESEKLYYQK</sequence>
<keyword evidence="1" id="KW-1133">Transmembrane helix</keyword>
<evidence type="ECO:0000313" key="3">
    <source>
        <dbReference type="Proteomes" id="UP000076584"/>
    </source>
</evidence>
<keyword evidence="1" id="KW-0812">Transmembrane</keyword>
<keyword evidence="3" id="KW-1185">Reference proteome</keyword>
<dbReference type="Proteomes" id="UP000076584">
    <property type="component" value="Unassembled WGS sequence"/>
</dbReference>
<evidence type="ECO:0000313" key="2">
    <source>
        <dbReference type="EMBL" id="KZL87960.1"/>
    </source>
</evidence>
<protein>
    <recommendedName>
        <fullName evidence="4">Integral membrane protein</fullName>
    </recommendedName>
</protein>
<feature type="transmembrane region" description="Helical" evidence="1">
    <location>
        <begin position="139"/>
        <end position="162"/>
    </location>
</feature>
<feature type="transmembrane region" description="Helical" evidence="1">
    <location>
        <begin position="191"/>
        <end position="213"/>
    </location>
</feature>
<feature type="transmembrane region" description="Helical" evidence="1">
    <location>
        <begin position="263"/>
        <end position="283"/>
    </location>
</feature>
<feature type="transmembrane region" description="Helical" evidence="1">
    <location>
        <begin position="34"/>
        <end position="52"/>
    </location>
</feature>
<feature type="transmembrane region" description="Helical" evidence="1">
    <location>
        <begin position="100"/>
        <end position="127"/>
    </location>
</feature>
<comment type="caution">
    <text evidence="2">The sequence shown here is derived from an EMBL/GenBank/DDBJ whole genome shotgun (WGS) entry which is preliminary data.</text>
</comment>
<evidence type="ECO:0000256" key="1">
    <source>
        <dbReference type="SAM" id="Phobius"/>
    </source>
</evidence>
<reference evidence="2 3" key="1">
    <citation type="submission" date="2015-06" db="EMBL/GenBank/DDBJ databases">
        <title>Survival trade-offs in plant roots during colonization by closely related pathogenic and mutualistic fungi.</title>
        <authorList>
            <person name="Hacquard S."/>
            <person name="Kracher B."/>
            <person name="Hiruma K."/>
            <person name="Weinman A."/>
            <person name="Muench P."/>
            <person name="Garrido Oter R."/>
            <person name="Ver Loren van Themaat E."/>
            <person name="Dallerey J.-F."/>
            <person name="Damm U."/>
            <person name="Henrissat B."/>
            <person name="Lespinet O."/>
            <person name="Thon M."/>
            <person name="Kemen E."/>
            <person name="McHardy A.C."/>
            <person name="Schulze-Lefert P."/>
            <person name="O'Connell R.J."/>
        </authorList>
    </citation>
    <scope>NUCLEOTIDE SEQUENCE [LARGE SCALE GENOMIC DNA]</scope>
    <source>
        <strain evidence="2 3">MAFF 238704</strain>
    </source>
</reference>
<organism evidence="2 3">
    <name type="scientific">Colletotrichum incanum</name>
    <name type="common">Soybean anthracnose fungus</name>
    <dbReference type="NCBI Taxonomy" id="1573173"/>
    <lineage>
        <taxon>Eukaryota</taxon>
        <taxon>Fungi</taxon>
        <taxon>Dikarya</taxon>
        <taxon>Ascomycota</taxon>
        <taxon>Pezizomycotina</taxon>
        <taxon>Sordariomycetes</taxon>
        <taxon>Hypocreomycetidae</taxon>
        <taxon>Glomerellales</taxon>
        <taxon>Glomerellaceae</taxon>
        <taxon>Colletotrichum</taxon>
        <taxon>Colletotrichum spaethianum species complex</taxon>
    </lineage>
</organism>